<keyword evidence="1" id="KW-0963">Cytoplasm</keyword>
<evidence type="ECO:0000259" key="7">
    <source>
        <dbReference type="PROSITE" id="PS51686"/>
    </source>
</evidence>
<evidence type="ECO:0000256" key="4">
    <source>
        <dbReference type="ARBA" id="ARBA00022691"/>
    </source>
</evidence>
<dbReference type="Gene3D" id="3.30.70.1170">
    <property type="entry name" value="Sun protein, domain 3"/>
    <property type="match status" value="1"/>
</dbReference>
<evidence type="ECO:0000313" key="8">
    <source>
        <dbReference type="EMBL" id="MFD0795061.1"/>
    </source>
</evidence>
<feature type="binding site" evidence="6">
    <location>
        <position position="162"/>
    </location>
    <ligand>
        <name>S-adenosyl-L-methionine</name>
        <dbReference type="ChEBI" id="CHEBI:59789"/>
    </ligand>
</feature>
<comment type="similarity">
    <text evidence="6">Belongs to the class I-like SAM-binding methyltransferase superfamily. RsmB/NOP family.</text>
</comment>
<feature type="binding site" evidence="6">
    <location>
        <position position="135"/>
    </location>
    <ligand>
        <name>S-adenosyl-L-methionine</name>
        <dbReference type="ChEBI" id="CHEBI:59789"/>
    </ligand>
</feature>
<keyword evidence="9" id="KW-1185">Reference proteome</keyword>
<name>A0ABW3AX49_9SPHI</name>
<evidence type="ECO:0000256" key="5">
    <source>
        <dbReference type="ARBA" id="ARBA00022884"/>
    </source>
</evidence>
<dbReference type="InterPro" id="IPR001678">
    <property type="entry name" value="MeTrfase_RsmB-F_NOP2_dom"/>
</dbReference>
<organism evidence="8 9">
    <name type="scientific">Mucilaginibacter litoreus</name>
    <dbReference type="NCBI Taxonomy" id="1048221"/>
    <lineage>
        <taxon>Bacteria</taxon>
        <taxon>Pseudomonadati</taxon>
        <taxon>Bacteroidota</taxon>
        <taxon>Sphingobacteriia</taxon>
        <taxon>Sphingobacteriales</taxon>
        <taxon>Sphingobacteriaceae</taxon>
        <taxon>Mucilaginibacter</taxon>
    </lineage>
</organism>
<keyword evidence="5 6" id="KW-0694">RNA-binding</keyword>
<feature type="binding site" evidence="6">
    <location>
        <position position="179"/>
    </location>
    <ligand>
        <name>S-adenosyl-L-methionine</name>
        <dbReference type="ChEBI" id="CHEBI:59789"/>
    </ligand>
</feature>
<protein>
    <submittedName>
        <fullName evidence="8">RNA methyltransferase</fullName>
    </submittedName>
</protein>
<dbReference type="InterPro" id="IPR031341">
    <property type="entry name" value="Methyltr_RsmF_N"/>
</dbReference>
<dbReference type="EMBL" id="JBHTHZ010000014">
    <property type="protein sequence ID" value="MFD0795061.1"/>
    <property type="molecule type" value="Genomic_DNA"/>
</dbReference>
<dbReference type="PANTHER" id="PTHR22807:SF30">
    <property type="entry name" value="28S RRNA (CYTOSINE(4447)-C(5))-METHYLTRANSFERASE-RELATED"/>
    <property type="match status" value="1"/>
</dbReference>
<dbReference type="Pfam" id="PF17125">
    <property type="entry name" value="Methyltr_RsmF_N"/>
    <property type="match status" value="1"/>
</dbReference>
<dbReference type="PANTHER" id="PTHR22807">
    <property type="entry name" value="NOP2 YEAST -RELATED NOL1/NOP2/FMU SUN DOMAIN-CONTAINING"/>
    <property type="match status" value="1"/>
</dbReference>
<evidence type="ECO:0000313" key="9">
    <source>
        <dbReference type="Proteomes" id="UP001597010"/>
    </source>
</evidence>
<dbReference type="Gene3D" id="2.30.130.60">
    <property type="match status" value="1"/>
</dbReference>
<dbReference type="PRINTS" id="PR02008">
    <property type="entry name" value="RCMTFAMILY"/>
</dbReference>
<feature type="active site" description="Nucleophile" evidence="6">
    <location>
        <position position="232"/>
    </location>
</feature>
<evidence type="ECO:0000256" key="3">
    <source>
        <dbReference type="ARBA" id="ARBA00022679"/>
    </source>
</evidence>
<dbReference type="Pfam" id="PF13636">
    <property type="entry name" value="Methyltranf_PUA"/>
    <property type="match status" value="1"/>
</dbReference>
<accession>A0ABW3AX49</accession>
<dbReference type="GO" id="GO:0032259">
    <property type="term" value="P:methylation"/>
    <property type="evidence" value="ECO:0007669"/>
    <property type="project" value="UniProtKB-KW"/>
</dbReference>
<dbReference type="PROSITE" id="PS51686">
    <property type="entry name" value="SAM_MT_RSMB_NOP"/>
    <property type="match status" value="1"/>
</dbReference>
<proteinExistence type="inferred from homology"/>
<dbReference type="Pfam" id="PF01189">
    <property type="entry name" value="Methyltr_RsmB-F"/>
    <property type="match status" value="1"/>
</dbReference>
<dbReference type="RefSeq" id="WP_377117091.1">
    <property type="nucleotide sequence ID" value="NZ_JBHTHZ010000014.1"/>
</dbReference>
<keyword evidence="3 6" id="KW-0808">Transferase</keyword>
<keyword evidence="4 6" id="KW-0949">S-adenosyl-L-methionine</keyword>
<sequence>MINHAFPDKFLENLATEPGFDKHSFVNAHESDTQITSVRLNPFKPSNIKTDSQVPWCPNGFYLNSRPSFTFDPLFHAGAYYVQEASSMFIHHILYSIRPDKADPIKVLDLCAAPGGKSTLLNSALEPTDLLVANEIIKTRVPVLTDNLNRWGTSNTIVTNNDPRDFAPLRNFFDIVLVDAPCSGSGMFRKDTEAMNEWSEANVELCHQRQERILADIYPAIAEDGYLIYSTCSYSHQENEDILDWLCQTFDMESIRMPISSDWGIVESESPMAKAWGYRFYPGKVMGEGLFAACLRKRENSGQSNYKNNSQQKLPAKEIDIVKTYINEPDDLYLLKVNDDWLGINREHKESLNTLHRHLYIKKSGVRIGKLAGRDLIPDHELALSLMINKDAVLSTELSKEQAIQYLRRDNIDIEIIGKGWSLMAYEGHALGWAKLLPNRINNYYPKEIRIFSQKQEY</sequence>
<gene>
    <name evidence="8" type="ORF">ACFQZX_15675</name>
</gene>
<evidence type="ECO:0000256" key="6">
    <source>
        <dbReference type="PROSITE-ProRule" id="PRU01023"/>
    </source>
</evidence>
<feature type="binding site" evidence="6">
    <location>
        <begin position="111"/>
        <end position="117"/>
    </location>
    <ligand>
        <name>S-adenosyl-L-methionine</name>
        <dbReference type="ChEBI" id="CHEBI:59789"/>
    </ligand>
</feature>
<evidence type="ECO:0000256" key="2">
    <source>
        <dbReference type="ARBA" id="ARBA00022603"/>
    </source>
</evidence>
<dbReference type="Gene3D" id="3.40.50.150">
    <property type="entry name" value="Vaccinia Virus protein VP39"/>
    <property type="match status" value="1"/>
</dbReference>
<keyword evidence="2 6" id="KW-0489">Methyltransferase</keyword>
<dbReference type="InterPro" id="IPR029063">
    <property type="entry name" value="SAM-dependent_MTases_sf"/>
</dbReference>
<comment type="caution">
    <text evidence="8">The sequence shown here is derived from an EMBL/GenBank/DDBJ whole genome shotgun (WGS) entry which is preliminary data.</text>
</comment>
<dbReference type="GO" id="GO:0008168">
    <property type="term" value="F:methyltransferase activity"/>
    <property type="evidence" value="ECO:0007669"/>
    <property type="project" value="UniProtKB-KW"/>
</dbReference>
<dbReference type="Proteomes" id="UP001597010">
    <property type="component" value="Unassembled WGS sequence"/>
</dbReference>
<feature type="domain" description="SAM-dependent MTase RsmB/NOP-type" evidence="7">
    <location>
        <begin position="14"/>
        <end position="298"/>
    </location>
</feature>
<dbReference type="InterPro" id="IPR027391">
    <property type="entry name" value="Nol1_Nop2_Fmu_2"/>
</dbReference>
<reference evidence="9" key="1">
    <citation type="journal article" date="2019" name="Int. J. Syst. Evol. Microbiol.">
        <title>The Global Catalogue of Microorganisms (GCM) 10K type strain sequencing project: providing services to taxonomists for standard genome sequencing and annotation.</title>
        <authorList>
            <consortium name="The Broad Institute Genomics Platform"/>
            <consortium name="The Broad Institute Genome Sequencing Center for Infectious Disease"/>
            <person name="Wu L."/>
            <person name="Ma J."/>
        </authorList>
    </citation>
    <scope>NUCLEOTIDE SEQUENCE [LARGE SCALE GENOMIC DNA]</scope>
    <source>
        <strain evidence="9">CCUG 61484</strain>
    </source>
</reference>
<dbReference type="InterPro" id="IPR023267">
    <property type="entry name" value="RCMT"/>
</dbReference>
<dbReference type="SUPFAM" id="SSF53335">
    <property type="entry name" value="S-adenosyl-L-methionine-dependent methyltransferases"/>
    <property type="match status" value="1"/>
</dbReference>
<dbReference type="InterPro" id="IPR049560">
    <property type="entry name" value="MeTrfase_RsmB-F_NOP2_cat"/>
</dbReference>
<dbReference type="CDD" id="cd02440">
    <property type="entry name" value="AdoMet_MTases"/>
    <property type="match status" value="1"/>
</dbReference>
<evidence type="ECO:0000256" key="1">
    <source>
        <dbReference type="ARBA" id="ARBA00022490"/>
    </source>
</evidence>